<dbReference type="VEuPathDB" id="FungiDB:H257_12078"/>
<dbReference type="GeneID" id="20814074"/>
<feature type="compositionally biased region" description="Basic and acidic residues" evidence="1">
    <location>
        <begin position="47"/>
        <end position="60"/>
    </location>
</feature>
<feature type="region of interest" description="Disordered" evidence="1">
    <location>
        <begin position="312"/>
        <end position="360"/>
    </location>
</feature>
<feature type="compositionally biased region" description="Basic and acidic residues" evidence="1">
    <location>
        <begin position="18"/>
        <end position="31"/>
    </location>
</feature>
<protein>
    <recommendedName>
        <fullName evidence="3">Peptidase A2 domain-containing protein</fullName>
    </recommendedName>
</protein>
<dbReference type="EMBL" id="KI913151">
    <property type="protein sequence ID" value="ETV73041.1"/>
    <property type="molecule type" value="Genomic_DNA"/>
</dbReference>
<name>W4G192_APHAT</name>
<sequence>MEDPSSGNDRAMNVELPGSDHDEEREDRSPLDRSASPTAGSAFQGRFQDRGRLRSQETVRRLFRSPQGRQQPVAVDESWTYGRPTGPAPDRTAPTDGPAAENEDADMGQTDVYLLNASALPKHSTFKGSTKEERRTFIAAYNLSISQTTTLTVNGTKPFVMPVNVCIDPASKQRIAEWDMGKDPYEATEAEWVAWFRQGYDVDPRALDKLKKRIKAAVVLDMSVQDADSRIGKILDGLAAAIRRDRQEWVIKEESRAIVKIITDAVKSVSLHRAVTEQMALTRNKPLKKDVYRFVRWLREYAIGHERFVGYEEDTKPAAKPDPPKTNQGGTHGLRTPPTQSTPRAPATATTPQASPGLTSANSCLKFKSTSHRVRECPGITEVEAVKLLKAHGRSLGRGRSDEGVLIVNVSLLDSGAALSVASGGLVSSLLAAGAAPEITTIGPFSLRPYGADSRPVVVTKQVRFGSLEFKTGCGPLMLSGLRVWVDGAVAGVELTLGLPVMQKLGYPSLWKRRWWTTSTTTKGCAARLQTGVRTFPGHG</sequence>
<dbReference type="RefSeq" id="XP_009837490.1">
    <property type="nucleotide sequence ID" value="XM_009839188.1"/>
</dbReference>
<feature type="region of interest" description="Disordered" evidence="1">
    <location>
        <begin position="1"/>
        <end position="104"/>
    </location>
</feature>
<accession>W4G192</accession>
<evidence type="ECO:0000256" key="1">
    <source>
        <dbReference type="SAM" id="MobiDB-lite"/>
    </source>
</evidence>
<proteinExistence type="predicted"/>
<evidence type="ECO:0008006" key="3">
    <source>
        <dbReference type="Google" id="ProtNLM"/>
    </source>
</evidence>
<gene>
    <name evidence="2" type="ORF">H257_12078</name>
</gene>
<dbReference type="AlphaFoldDB" id="W4G192"/>
<feature type="compositionally biased region" description="Basic and acidic residues" evidence="1">
    <location>
        <begin position="312"/>
        <end position="323"/>
    </location>
</feature>
<dbReference type="STRING" id="112090.W4G192"/>
<evidence type="ECO:0000313" key="2">
    <source>
        <dbReference type="EMBL" id="ETV73041.1"/>
    </source>
</evidence>
<organism evidence="2">
    <name type="scientific">Aphanomyces astaci</name>
    <name type="common">Crayfish plague agent</name>
    <dbReference type="NCBI Taxonomy" id="112090"/>
    <lineage>
        <taxon>Eukaryota</taxon>
        <taxon>Sar</taxon>
        <taxon>Stramenopiles</taxon>
        <taxon>Oomycota</taxon>
        <taxon>Saprolegniomycetes</taxon>
        <taxon>Saprolegniales</taxon>
        <taxon>Verrucalvaceae</taxon>
        <taxon>Aphanomyces</taxon>
    </lineage>
</organism>
<reference evidence="2" key="1">
    <citation type="submission" date="2013-12" db="EMBL/GenBank/DDBJ databases">
        <title>The Genome Sequence of Aphanomyces astaci APO3.</title>
        <authorList>
            <consortium name="The Broad Institute Genomics Platform"/>
            <person name="Russ C."/>
            <person name="Tyler B."/>
            <person name="van West P."/>
            <person name="Dieguez-Uribeondo J."/>
            <person name="Young S.K."/>
            <person name="Zeng Q."/>
            <person name="Gargeya S."/>
            <person name="Fitzgerald M."/>
            <person name="Abouelleil A."/>
            <person name="Alvarado L."/>
            <person name="Chapman S.B."/>
            <person name="Gainer-Dewar J."/>
            <person name="Goldberg J."/>
            <person name="Griggs A."/>
            <person name="Gujja S."/>
            <person name="Hansen M."/>
            <person name="Howarth C."/>
            <person name="Imamovic A."/>
            <person name="Ireland A."/>
            <person name="Larimer J."/>
            <person name="McCowan C."/>
            <person name="Murphy C."/>
            <person name="Pearson M."/>
            <person name="Poon T.W."/>
            <person name="Priest M."/>
            <person name="Roberts A."/>
            <person name="Saif S."/>
            <person name="Shea T."/>
            <person name="Sykes S."/>
            <person name="Wortman J."/>
            <person name="Nusbaum C."/>
            <person name="Birren B."/>
        </authorList>
    </citation>
    <scope>NUCLEOTIDE SEQUENCE [LARGE SCALE GENOMIC DNA]</scope>
    <source>
        <strain evidence="2">APO3</strain>
    </source>
</reference>
<dbReference type="OrthoDB" id="113983at2759"/>
<feature type="compositionally biased region" description="Low complexity" evidence="1">
    <location>
        <begin position="335"/>
        <end position="356"/>
    </location>
</feature>